<organism evidence="1 2">
    <name type="scientific">Caerostris extrusa</name>
    <name type="common">Bark spider</name>
    <name type="synonym">Caerostris bankana</name>
    <dbReference type="NCBI Taxonomy" id="172846"/>
    <lineage>
        <taxon>Eukaryota</taxon>
        <taxon>Metazoa</taxon>
        <taxon>Ecdysozoa</taxon>
        <taxon>Arthropoda</taxon>
        <taxon>Chelicerata</taxon>
        <taxon>Arachnida</taxon>
        <taxon>Araneae</taxon>
        <taxon>Araneomorphae</taxon>
        <taxon>Entelegynae</taxon>
        <taxon>Araneoidea</taxon>
        <taxon>Araneidae</taxon>
        <taxon>Caerostris</taxon>
    </lineage>
</organism>
<dbReference type="AlphaFoldDB" id="A0AAV4YF22"/>
<dbReference type="EMBL" id="BPLR01019176">
    <property type="protein sequence ID" value="GIZ04970.1"/>
    <property type="molecule type" value="Genomic_DNA"/>
</dbReference>
<evidence type="ECO:0000313" key="2">
    <source>
        <dbReference type="Proteomes" id="UP001054945"/>
    </source>
</evidence>
<gene>
    <name evidence="1" type="ORF">CEXT_411471</name>
</gene>
<keyword evidence="2" id="KW-1185">Reference proteome</keyword>
<evidence type="ECO:0000313" key="1">
    <source>
        <dbReference type="EMBL" id="GIZ04970.1"/>
    </source>
</evidence>
<protein>
    <submittedName>
        <fullName evidence="1">Uncharacterized protein</fullName>
    </submittedName>
</protein>
<proteinExistence type="predicted"/>
<comment type="caution">
    <text evidence="1">The sequence shown here is derived from an EMBL/GenBank/DDBJ whole genome shotgun (WGS) entry which is preliminary data.</text>
</comment>
<dbReference type="Proteomes" id="UP001054945">
    <property type="component" value="Unassembled WGS sequence"/>
</dbReference>
<accession>A0AAV4YF22</accession>
<sequence>MTERIRRGFDGVGKMEINPWCENVKDYPLGFWDGQSIPPRRRRHCLNGSFTRILCLGMGSIHFLDL</sequence>
<reference evidence="1 2" key="1">
    <citation type="submission" date="2021-06" db="EMBL/GenBank/DDBJ databases">
        <title>Caerostris extrusa draft genome.</title>
        <authorList>
            <person name="Kono N."/>
            <person name="Arakawa K."/>
        </authorList>
    </citation>
    <scope>NUCLEOTIDE SEQUENCE [LARGE SCALE GENOMIC DNA]</scope>
</reference>
<name>A0AAV4YF22_CAEEX</name>